<protein>
    <recommendedName>
        <fullName evidence="5">Scaffolding protein</fullName>
    </recommendedName>
</protein>
<dbReference type="AlphaFoldDB" id="A0A926E5P4"/>
<name>A0A926E5P4_9FIRM</name>
<gene>
    <name evidence="3" type="ORF">H8710_06260</name>
</gene>
<dbReference type="RefSeq" id="WP_249294577.1">
    <property type="nucleotide sequence ID" value="NZ_JACRSV010000001.1"/>
</dbReference>
<comment type="caution">
    <text evidence="3">The sequence shown here is derived from an EMBL/GenBank/DDBJ whole genome shotgun (WGS) entry which is preliminary data.</text>
</comment>
<keyword evidence="4" id="KW-1185">Reference proteome</keyword>
<dbReference type="Proteomes" id="UP000610760">
    <property type="component" value="Unassembled WGS sequence"/>
</dbReference>
<dbReference type="EMBL" id="JACRSV010000001">
    <property type="protein sequence ID" value="MBC8559676.1"/>
    <property type="molecule type" value="Genomic_DNA"/>
</dbReference>
<evidence type="ECO:0000313" key="4">
    <source>
        <dbReference type="Proteomes" id="UP000610760"/>
    </source>
</evidence>
<feature type="region of interest" description="Disordered" evidence="2">
    <location>
        <begin position="14"/>
        <end position="103"/>
    </location>
</feature>
<proteinExistence type="predicted"/>
<evidence type="ECO:0000256" key="2">
    <source>
        <dbReference type="SAM" id="MobiDB-lite"/>
    </source>
</evidence>
<evidence type="ECO:0000313" key="3">
    <source>
        <dbReference type="EMBL" id="MBC8559676.1"/>
    </source>
</evidence>
<feature type="compositionally biased region" description="Basic and acidic residues" evidence="2">
    <location>
        <begin position="32"/>
        <end position="69"/>
    </location>
</feature>
<evidence type="ECO:0000256" key="1">
    <source>
        <dbReference type="SAM" id="Coils"/>
    </source>
</evidence>
<sequence length="238" mass="25728">MSATDWFQKMVKAAEENLTLPESLNEASGGKKPGEEPDVSKTAAREAVSEKKASEQGDKPVSEEKEGFGGKEASQDEAAEEKAEAGEGEASAEAETELEELPSEAEAWALVAALQKQVAELTAREKALEAELKAEKDGRLADREEMSVKLELIKAGALDADYLAFKMGGEAAFDEEGNLLEADGFVREAKKRYPALFRAAFPADIEGVKPGDGGMGVGRRPDTGFLTYSQEQRLRERR</sequence>
<reference evidence="3" key="1">
    <citation type="submission" date="2020-08" db="EMBL/GenBank/DDBJ databases">
        <title>Genome public.</title>
        <authorList>
            <person name="Liu C."/>
            <person name="Sun Q."/>
        </authorList>
    </citation>
    <scope>NUCLEOTIDE SEQUENCE</scope>
    <source>
        <strain evidence="3">NSJ-33</strain>
    </source>
</reference>
<keyword evidence="1" id="KW-0175">Coiled coil</keyword>
<accession>A0A926E5P4</accession>
<feature type="coiled-coil region" evidence="1">
    <location>
        <begin position="111"/>
        <end position="138"/>
    </location>
</feature>
<organism evidence="3 4">
    <name type="scientific">Fumia xinanensis</name>
    <dbReference type="NCBI Taxonomy" id="2763659"/>
    <lineage>
        <taxon>Bacteria</taxon>
        <taxon>Bacillati</taxon>
        <taxon>Bacillota</taxon>
        <taxon>Clostridia</taxon>
        <taxon>Eubacteriales</taxon>
        <taxon>Oscillospiraceae</taxon>
        <taxon>Fumia</taxon>
    </lineage>
</organism>
<evidence type="ECO:0008006" key="5">
    <source>
        <dbReference type="Google" id="ProtNLM"/>
    </source>
</evidence>
<feature type="region of interest" description="Disordered" evidence="2">
    <location>
        <begin position="210"/>
        <end position="238"/>
    </location>
</feature>
<feature type="compositionally biased region" description="Acidic residues" evidence="2">
    <location>
        <begin position="86"/>
        <end position="103"/>
    </location>
</feature>